<dbReference type="PROSITE" id="PS50835">
    <property type="entry name" value="IG_LIKE"/>
    <property type="match status" value="1"/>
</dbReference>
<dbReference type="RefSeq" id="WP_349242812.1">
    <property type="nucleotide sequence ID" value="NZ_JAVTTO010000010.1"/>
</dbReference>
<dbReference type="InterPro" id="IPR049804">
    <property type="entry name" value="Choice_anch_L"/>
</dbReference>
<keyword evidence="3" id="KW-1185">Reference proteome</keyword>
<name>A0ABU3LIL5_9FLAO</name>
<feature type="non-terminal residue" evidence="2">
    <location>
        <position position="592"/>
    </location>
</feature>
<evidence type="ECO:0000259" key="1">
    <source>
        <dbReference type="PROSITE" id="PS50835"/>
    </source>
</evidence>
<sequence>MKFFLPLFFLCATINAQLLEVNPMGVTESTFTPEQLIRNVLVSGACANANVSNVSAVVETANDPTDREGKSYGYFRRPAGSSFPFAEGIILTSGRAYQAGNVVIPRENPLSENSNGNTTDADLIASTGGGDFGNTTSFQFNFTTSSDQISFRYIMASEEYAQTFPCSFADSFAFLLKPAASGTYENIALIPGTTTPISVVNVRPDIPGTCGAQNEEYFEGYNVGDTNYNGRTVVLTATASVTPNTEYTIKLVIADSVDSEYDSAVFLESGSFNLGLDLGDDFSIASNNAVCGATSQLLTANVTAPTYKWYKDGVEILGETDQTYLANLGNGVYTCEIPNGTGCAESDDILVEFVDGATINPTIANILECDTDGDLVVNFNFRDKDTEILNGQDPADFEVQYFTDSAYTAIIPDPTNYTNTNAIETIYARVVNRTSTNCVADNSFTIQVIGEPTPTAPSDYIACDNASVGTDIDGFTNDTFLLNTKDTEILGTLDPADYTVTYHTTLLGAQTSSTTDVIDKTINYQNTTAFTQTVYIRVENNLDANCNNSALTMDLVVVPQPKSNAITNILSCSTTGTEVFDLHALKDAEMLA</sequence>
<dbReference type="NCBIfam" id="NF038133">
    <property type="entry name" value="choice_anch_L"/>
    <property type="match status" value="1"/>
</dbReference>
<gene>
    <name evidence="2" type="ORF">RQM59_14355</name>
</gene>
<proteinExistence type="predicted"/>
<comment type="caution">
    <text evidence="2">The sequence shown here is derived from an EMBL/GenBank/DDBJ whole genome shotgun (WGS) entry which is preliminary data.</text>
</comment>
<accession>A0ABU3LIL5</accession>
<feature type="domain" description="Ig-like" evidence="1">
    <location>
        <begin position="279"/>
        <end position="351"/>
    </location>
</feature>
<evidence type="ECO:0000313" key="3">
    <source>
        <dbReference type="Proteomes" id="UP001257277"/>
    </source>
</evidence>
<dbReference type="Gene3D" id="2.60.40.10">
    <property type="entry name" value="Immunoglobulins"/>
    <property type="match status" value="1"/>
</dbReference>
<dbReference type="SUPFAM" id="SSF48726">
    <property type="entry name" value="Immunoglobulin"/>
    <property type="match status" value="1"/>
</dbReference>
<dbReference type="Proteomes" id="UP001257277">
    <property type="component" value="Unassembled WGS sequence"/>
</dbReference>
<dbReference type="EMBL" id="JAVTTO010000010">
    <property type="protein sequence ID" value="MDT7833560.1"/>
    <property type="molecule type" value="Genomic_DNA"/>
</dbReference>
<evidence type="ECO:0000313" key="2">
    <source>
        <dbReference type="EMBL" id="MDT7833560.1"/>
    </source>
</evidence>
<dbReference type="InterPro" id="IPR013783">
    <property type="entry name" value="Ig-like_fold"/>
</dbReference>
<reference evidence="2 3" key="1">
    <citation type="submission" date="2023-09" db="EMBL/GenBank/DDBJ databases">
        <title>Novel taxa isolated from Blanes Bay.</title>
        <authorList>
            <person name="Rey-Velasco X."/>
            <person name="Lucena T."/>
        </authorList>
    </citation>
    <scope>NUCLEOTIDE SEQUENCE [LARGE SCALE GENOMIC DNA]</scope>
    <source>
        <strain evidence="2 3">S356</strain>
    </source>
</reference>
<protein>
    <submittedName>
        <fullName evidence="2">Choice-of-anchor L domain-containing protein</fullName>
    </submittedName>
</protein>
<dbReference type="InterPro" id="IPR036179">
    <property type="entry name" value="Ig-like_dom_sf"/>
</dbReference>
<organism evidence="2 3">
    <name type="scientific">Asprobacillus argus</name>
    <dbReference type="NCBI Taxonomy" id="3076534"/>
    <lineage>
        <taxon>Bacteria</taxon>
        <taxon>Pseudomonadati</taxon>
        <taxon>Bacteroidota</taxon>
        <taxon>Flavobacteriia</taxon>
        <taxon>Flavobacteriales</taxon>
        <taxon>Flavobacteriaceae</taxon>
        <taxon>Asprobacillus</taxon>
    </lineage>
</organism>
<dbReference type="InterPro" id="IPR007110">
    <property type="entry name" value="Ig-like_dom"/>
</dbReference>